<dbReference type="Pfam" id="PF02798">
    <property type="entry name" value="GST_N"/>
    <property type="match status" value="1"/>
</dbReference>
<evidence type="ECO:0000256" key="1">
    <source>
        <dbReference type="ARBA" id="ARBA00007409"/>
    </source>
</evidence>
<evidence type="ECO:0008006" key="6">
    <source>
        <dbReference type="Google" id="ProtNLM"/>
    </source>
</evidence>
<feature type="domain" description="GST N-terminal" evidence="2">
    <location>
        <begin position="12"/>
        <end position="94"/>
    </location>
</feature>
<dbReference type="AlphaFoldDB" id="A0A9N9Z0R2"/>
<dbReference type="Gene3D" id="1.20.1050.130">
    <property type="match status" value="1"/>
</dbReference>
<dbReference type="SFLD" id="SFLDG00358">
    <property type="entry name" value="Main_(cytGST)"/>
    <property type="match status" value="1"/>
</dbReference>
<dbReference type="InterPro" id="IPR040079">
    <property type="entry name" value="Glutathione_S-Trfase"/>
</dbReference>
<dbReference type="PROSITE" id="PS50405">
    <property type="entry name" value="GST_CTER"/>
    <property type="match status" value="1"/>
</dbReference>
<dbReference type="InterPro" id="IPR004045">
    <property type="entry name" value="Glutathione_S-Trfase_N"/>
</dbReference>
<comment type="similarity">
    <text evidence="1">Belongs to the GST superfamily.</text>
</comment>
<evidence type="ECO:0000259" key="3">
    <source>
        <dbReference type="PROSITE" id="PS50405"/>
    </source>
</evidence>
<evidence type="ECO:0000313" key="4">
    <source>
        <dbReference type="EMBL" id="CAH0046954.1"/>
    </source>
</evidence>
<evidence type="ECO:0000313" key="5">
    <source>
        <dbReference type="Proteomes" id="UP000775872"/>
    </source>
</evidence>
<dbReference type="InterPro" id="IPR010987">
    <property type="entry name" value="Glutathione-S-Trfase_C-like"/>
</dbReference>
<protein>
    <recommendedName>
        <fullName evidence="6">Glutathione S-transferase</fullName>
    </recommendedName>
</protein>
<dbReference type="EMBL" id="CABFOC020000018">
    <property type="protein sequence ID" value="CAH0046954.1"/>
    <property type="molecule type" value="Genomic_DNA"/>
</dbReference>
<dbReference type="InterPro" id="IPR036249">
    <property type="entry name" value="Thioredoxin-like_sf"/>
</dbReference>
<dbReference type="InterPro" id="IPR036282">
    <property type="entry name" value="Glutathione-S-Trfase_C_sf"/>
</dbReference>
<dbReference type="CDD" id="cd03048">
    <property type="entry name" value="GST_N_Ure2p_like"/>
    <property type="match status" value="1"/>
</dbReference>
<name>A0A9N9Z0R2_9HYPO</name>
<organism evidence="4 5">
    <name type="scientific">Clonostachys solani</name>
    <dbReference type="NCBI Taxonomy" id="160281"/>
    <lineage>
        <taxon>Eukaryota</taxon>
        <taxon>Fungi</taxon>
        <taxon>Dikarya</taxon>
        <taxon>Ascomycota</taxon>
        <taxon>Pezizomycotina</taxon>
        <taxon>Sordariomycetes</taxon>
        <taxon>Hypocreomycetidae</taxon>
        <taxon>Hypocreales</taxon>
        <taxon>Bionectriaceae</taxon>
        <taxon>Clonostachys</taxon>
    </lineage>
</organism>
<keyword evidence="5" id="KW-1185">Reference proteome</keyword>
<reference evidence="4" key="1">
    <citation type="submission" date="2021-10" db="EMBL/GenBank/DDBJ databases">
        <authorList>
            <person name="Piombo E."/>
        </authorList>
    </citation>
    <scope>NUCLEOTIDE SEQUENCE</scope>
</reference>
<gene>
    <name evidence="4" type="ORF">CSOL1703_00013190</name>
</gene>
<dbReference type="SUPFAM" id="SSF47616">
    <property type="entry name" value="GST C-terminal domain-like"/>
    <property type="match status" value="1"/>
</dbReference>
<sequence length="240" mass="27560">FTSRTTTMTTLQPLILYALRAGANPWKVAYILEELGLPYKMEQVDFPDLKKEPFLSLNPNGRVPALKDPNNQDMVLWESGAIIDYLIDVYDKDFKLHHPSGPEKYATWAWEHFQMSGQGPYFGQKAWFERYHAEKLPSAIERYRKEIKRVLGVIDSHLAKQGTDYLTGNKVTYADIMFIPYFKGLAYIASEVNTSEFKAYEAWLERLMSRPAVAKVWANQLEVLASVTSQPPSKEVIESQ</sequence>
<dbReference type="SUPFAM" id="SSF52833">
    <property type="entry name" value="Thioredoxin-like"/>
    <property type="match status" value="1"/>
</dbReference>
<dbReference type="Proteomes" id="UP000775872">
    <property type="component" value="Unassembled WGS sequence"/>
</dbReference>
<dbReference type="Pfam" id="PF14497">
    <property type="entry name" value="GST_C_3"/>
    <property type="match status" value="1"/>
</dbReference>
<dbReference type="OrthoDB" id="422574at2759"/>
<dbReference type="PROSITE" id="PS50404">
    <property type="entry name" value="GST_NTER"/>
    <property type="match status" value="1"/>
</dbReference>
<evidence type="ECO:0000259" key="2">
    <source>
        <dbReference type="PROSITE" id="PS50404"/>
    </source>
</evidence>
<dbReference type="SFLD" id="SFLDS00019">
    <property type="entry name" value="Glutathione_Transferase_(cytos"/>
    <property type="match status" value="1"/>
</dbReference>
<accession>A0A9N9Z0R2</accession>
<feature type="non-terminal residue" evidence="4">
    <location>
        <position position="1"/>
    </location>
</feature>
<dbReference type="PANTHER" id="PTHR44051:SF3">
    <property type="entry name" value="TRANSCRIPTIONAL REGULATOR URE2"/>
    <property type="match status" value="1"/>
</dbReference>
<dbReference type="SFLD" id="SFLDG01151">
    <property type="entry name" value="Main.2:_Nu-like"/>
    <property type="match status" value="1"/>
</dbReference>
<feature type="domain" description="GST C-terminal" evidence="3">
    <location>
        <begin position="100"/>
        <end position="233"/>
    </location>
</feature>
<dbReference type="InterPro" id="IPR004046">
    <property type="entry name" value="GST_C"/>
</dbReference>
<proteinExistence type="inferred from homology"/>
<dbReference type="PANTHER" id="PTHR44051">
    <property type="entry name" value="GLUTATHIONE S-TRANSFERASE-RELATED"/>
    <property type="match status" value="1"/>
</dbReference>
<comment type="caution">
    <text evidence="4">The sequence shown here is derived from an EMBL/GenBank/DDBJ whole genome shotgun (WGS) entry which is preliminary data.</text>
</comment>